<dbReference type="SUPFAM" id="SSF56988">
    <property type="entry name" value="Anthrax protective antigen"/>
    <property type="match status" value="3"/>
</dbReference>
<dbReference type="InterPro" id="IPR017868">
    <property type="entry name" value="Filamin/ABP280_repeat-like"/>
</dbReference>
<dbReference type="SMART" id="SM00758">
    <property type="entry name" value="PA14"/>
    <property type="match status" value="2"/>
</dbReference>
<dbReference type="Gene3D" id="2.60.40.10">
    <property type="entry name" value="Immunoglobulins"/>
    <property type="match status" value="6"/>
</dbReference>
<dbReference type="PANTHER" id="PTHR16165">
    <property type="entry name" value="NXPE FAMILY MEMBER"/>
    <property type="match status" value="1"/>
</dbReference>
<feature type="repeat" description="Filamin" evidence="4">
    <location>
        <begin position="1598"/>
        <end position="1707"/>
    </location>
</feature>
<feature type="domain" description="PA14" evidence="5">
    <location>
        <begin position="1188"/>
        <end position="1335"/>
    </location>
</feature>
<reference evidence="6" key="1">
    <citation type="journal article" date="2011" name="PLoS Biol.">
        <title>Gene gain and loss during evolution of obligate parasitism in the white rust pathogen of Arabidopsis thaliana.</title>
        <authorList>
            <person name="Kemen E."/>
            <person name="Gardiner A."/>
            <person name="Schultz-Larsen T."/>
            <person name="Kemen A.C."/>
            <person name="Balmuth A.L."/>
            <person name="Robert-Seilaniantz A."/>
            <person name="Bailey K."/>
            <person name="Holub E."/>
            <person name="Studholme D.J."/>
            <person name="Maclean D."/>
            <person name="Jones J.D."/>
        </authorList>
    </citation>
    <scope>NUCLEOTIDE SEQUENCE</scope>
</reference>
<protein>
    <submittedName>
        <fullName evidence="6">Uncharacterized protein AlNc14C247G9578</fullName>
    </submittedName>
</protein>
<dbReference type="SUPFAM" id="SSF141072">
    <property type="entry name" value="CalX-like"/>
    <property type="match status" value="1"/>
</dbReference>
<organism evidence="6">
    <name type="scientific">Albugo laibachii Nc14</name>
    <dbReference type="NCBI Taxonomy" id="890382"/>
    <lineage>
        <taxon>Eukaryota</taxon>
        <taxon>Sar</taxon>
        <taxon>Stramenopiles</taxon>
        <taxon>Oomycota</taxon>
        <taxon>Peronosporomycetes</taxon>
        <taxon>Albuginales</taxon>
        <taxon>Albuginaceae</taxon>
        <taxon>Albugo</taxon>
    </lineage>
</organism>
<accession>F0WT93</accession>
<dbReference type="Gene3D" id="2.60.40.2030">
    <property type="match status" value="1"/>
</dbReference>
<keyword evidence="2" id="KW-0677">Repeat</keyword>
<evidence type="ECO:0000259" key="5">
    <source>
        <dbReference type="PROSITE" id="PS51820"/>
    </source>
</evidence>
<dbReference type="Pfam" id="PF03160">
    <property type="entry name" value="Calx-beta"/>
    <property type="match status" value="1"/>
</dbReference>
<feature type="repeat" description="Filamin" evidence="4">
    <location>
        <begin position="985"/>
        <end position="1099"/>
    </location>
</feature>
<reference evidence="6" key="2">
    <citation type="submission" date="2011-02" db="EMBL/GenBank/DDBJ databases">
        <authorList>
            <person name="MacLean D."/>
        </authorList>
    </citation>
    <scope>NUCLEOTIDE SEQUENCE</scope>
</reference>
<dbReference type="InterPro" id="IPR037524">
    <property type="entry name" value="PA14/GLEYA"/>
</dbReference>
<feature type="repeat" description="Filamin" evidence="4">
    <location>
        <begin position="1491"/>
        <end position="1596"/>
    </location>
</feature>
<proteinExistence type="predicted"/>
<keyword evidence="3" id="KW-0106">Calcium</keyword>
<feature type="domain" description="PA14" evidence="5">
    <location>
        <begin position="486"/>
        <end position="625"/>
    </location>
</feature>
<dbReference type="InterPro" id="IPR001298">
    <property type="entry name" value="Filamin/ABP280_rpt"/>
</dbReference>
<evidence type="ECO:0000256" key="2">
    <source>
        <dbReference type="ARBA" id="ARBA00022737"/>
    </source>
</evidence>
<dbReference type="InterPro" id="IPR014756">
    <property type="entry name" value="Ig_E-set"/>
</dbReference>
<dbReference type="HOGENOM" id="CLU_241554_0_0_1"/>
<feature type="domain" description="PA14" evidence="5">
    <location>
        <begin position="1696"/>
        <end position="1836"/>
    </location>
</feature>
<feature type="repeat" description="Filamin" evidence="4">
    <location>
        <begin position="826"/>
        <end position="867"/>
    </location>
</feature>
<evidence type="ECO:0000256" key="4">
    <source>
        <dbReference type="PROSITE-ProRule" id="PRU00087"/>
    </source>
</evidence>
<evidence type="ECO:0000256" key="1">
    <source>
        <dbReference type="ARBA" id="ARBA00022729"/>
    </source>
</evidence>
<dbReference type="SUPFAM" id="SSF81296">
    <property type="entry name" value="E set domains"/>
    <property type="match status" value="5"/>
</dbReference>
<dbReference type="EMBL" id="FR824292">
    <property type="protein sequence ID" value="CCA24582.1"/>
    <property type="molecule type" value="Genomic_DNA"/>
</dbReference>
<dbReference type="InterPro" id="IPR003644">
    <property type="entry name" value="Calx_beta"/>
</dbReference>
<evidence type="ECO:0000256" key="3">
    <source>
        <dbReference type="ARBA" id="ARBA00022837"/>
    </source>
</evidence>
<name>F0WT93_9STRA</name>
<feature type="repeat" description="Filamin" evidence="4">
    <location>
        <begin position="869"/>
        <end position="983"/>
    </location>
</feature>
<dbReference type="InterPro" id="IPR011658">
    <property type="entry name" value="PA14_dom"/>
</dbReference>
<dbReference type="InterPro" id="IPR013783">
    <property type="entry name" value="Ig-like_fold"/>
</dbReference>
<dbReference type="Pfam" id="PF07691">
    <property type="entry name" value="PA14"/>
    <property type="match status" value="2"/>
</dbReference>
<keyword evidence="1" id="KW-0732">Signal</keyword>
<dbReference type="PROSITE" id="PS51820">
    <property type="entry name" value="PA14"/>
    <property type="match status" value="3"/>
</dbReference>
<sequence length="1854" mass="207217">MRRSHFSHLKRHDCITTRFQSRIVLGWLALTKMARTTVEGKSLVFVIGETEFVFASLDTQGLTAQSALQLIPRLGFYAMQENGVQMIAREVERATFSPVHAHVSRIEKETIVRKVFANLDRFVQAARNWLAPLKQCRLGSDVKLRSVPCSIHDPRCLDCNSTTCFQCVDLLLNSVQRSGARSIDEPLPLDEIERQFRKPFSFGTQDPHFFDDVESAYRVVTTRELPLNSQSRTCVQGTSWDATWKCTPQFTSHLICGHEGAFSFSASSYEVRENASNLTVKVLRTGGGYGDVLISYRLRFVTASPSDVSGSAFYTSSNTLLFNRGTIALSFVLTIHDDHFLESNETFYIELLTPASTDMSQVDASLGPYSQALVTILDDDAEKINPEFTQIENTSIMKLQEYNHYAGKKSEVILQAVTGTGRKKAYGGDFIVLESGGGAITINSDGDLVLEKRQAGSTTDFGNGTYKCTWERESASSNVTVAVYVLHSGGLRGEYYSNAWLQSPPEAIRTDAVLNFTWARGMIFPSGSDFVSVQWSGRIKPKKSGYTTFFAECDDHVRLYIDGVLLIDYWNPDRKGPVNLQASMELDSSQYYSIMIEYRDLAGNAAFVLSWEVAGYFREVIPAANLFRAYHVHQSPFHQVSIEAALVTSASTTTIGGDFKTVSGRRTVFTLFARDKYENSRKYHDIFQVDRVEAHLVIKEDQSLGGTSPKIYDAINEYDSQNSALLLVFFPLRSGKYDLNVLVNGKSVQAGPDRVHVLPGSLHSGNSQVSEHSLLRIHVAGAKSTMLLETRDAYRNRIFQGGNNSLIEFRAIHTTRSADHIDHGIISDKGDGTYEIAYTLRFSGSYNFHILWRLNSEMSDGPFLVSVLPDVPDSRKCLVDGEGVHEAVATEQNYFTIIARDANENDVKRGGSTFTVKLQWKAPSSVGNQYIAGNCIDLVNGNYTCTYVPRVAGLSNLHVNLDTKSNEISSSRPIANSPFEIHVRPGKVYAKTSMAFGEGLAAAVAGETASFIVTMRDRNMNVQLISGIEVPNIVILGPSPMRTVVGKYSELESVGAVFVIRTKDSSFRVDYNLERKGEYRLYVQAEESAIQGSPFLVRVHPNEAHYATSTMDLCAPMFSSFYAGKLIEMRLTTRDRFSNVLESGNTHFLNDKIPHGQAESIIDEGNGSYRFRYYPRKAGIHTFRPKMLLPNGIVGTYYTGNQLVDMTPTNVVLERLDAQINFDFGINPPEGASGIQKFIVHWSGYLLPDYSEVHTFEVEHLGTILAFHIDQTDFLATNLGYKGNSSRLQTQVHLEKNKFVKLELIFAKSSWMQEAHIRLLWSSYSREREVISNLQLYSAREVMHSPTAIIIPDDTSPLDTETSFGNNTIIAVAGDVYGFQIIARDQYGNRRQTGGDSVIVKQLQAPIDSRIRVTVLDYGNGTYKVDMIPVLTGYFSVVIGVIPSNDPKDLESLGEEIGTSYFLQNILPYQLRGSPFTLKTIPGEPVSINSRIVGPGAYFAIAGEPNKFQLELRDLSDNRVSDGGHTVEVRLDRVSSVYEDEADDKNVLTQANAQVVDAQDGTYNIHYQCNKTGLYTVQLKIGRESYYTRRYRRIHVMPSVASASTSVVSGTGIRPNLEINTIQSFRIDLMDSYDNAVHKGGDLIRVRALGVVESEVGDPSGILRVAVQDLTNGSYLAQYTIQNAGIYQVQIELARPQLEGVRMYCFTTAEFYPIEAATVQSLEPQIIYDAQKDLRFRGYQRIKWFGYLRPSYTESYQFQVELPRKLEGEAAILWLEDVVVSSAQKKSSDKAIDMVANQLYKISLDYFAPTQKSEHGVVMVYWKSDRQNKELIPHKALYPHVDEIPPKYSILATN</sequence>
<dbReference type="Gene3D" id="3.90.182.10">
    <property type="entry name" value="Toxin - Anthrax Protective Antigen,domain 1"/>
    <property type="match status" value="3"/>
</dbReference>
<dbReference type="PANTHER" id="PTHR16165:SF5">
    <property type="entry name" value="NXPE FAMILY MEMBER 3"/>
    <property type="match status" value="1"/>
</dbReference>
<dbReference type="Pfam" id="PF00630">
    <property type="entry name" value="Filamin"/>
    <property type="match status" value="4"/>
</dbReference>
<feature type="repeat" description="Filamin" evidence="4">
    <location>
        <begin position="719"/>
        <end position="757"/>
    </location>
</feature>
<dbReference type="PROSITE" id="PS50194">
    <property type="entry name" value="FILAMIN_REPEAT"/>
    <property type="match status" value="6"/>
</dbReference>
<dbReference type="InterPro" id="IPR038081">
    <property type="entry name" value="CalX-like_sf"/>
</dbReference>
<dbReference type="GO" id="GO:0016020">
    <property type="term" value="C:membrane"/>
    <property type="evidence" value="ECO:0007669"/>
    <property type="project" value="InterPro"/>
</dbReference>
<dbReference type="GO" id="GO:0007154">
    <property type="term" value="P:cell communication"/>
    <property type="evidence" value="ECO:0007669"/>
    <property type="project" value="InterPro"/>
</dbReference>
<dbReference type="SMART" id="SM00557">
    <property type="entry name" value="IG_FLMN"/>
    <property type="match status" value="3"/>
</dbReference>
<gene>
    <name evidence="6" type="primary">AlNc14C247G9578</name>
    <name evidence="6" type="ORF">ALNC14_107260</name>
</gene>
<evidence type="ECO:0000313" key="6">
    <source>
        <dbReference type="EMBL" id="CCA24582.1"/>
    </source>
</evidence>